<dbReference type="EMBL" id="AZIM01000918">
    <property type="protein sequence ID" value="ETE68848.1"/>
    <property type="molecule type" value="Genomic_DNA"/>
</dbReference>
<comment type="caution">
    <text evidence="1">The sequence shown here is derived from an EMBL/GenBank/DDBJ whole genome shotgun (WGS) entry which is preliminary data.</text>
</comment>
<keyword evidence="2" id="KW-1185">Reference proteome</keyword>
<accession>V8P4A7</accession>
<reference evidence="1 2" key="1">
    <citation type="journal article" date="2013" name="Proc. Natl. Acad. Sci. U.S.A.">
        <title>The king cobra genome reveals dynamic gene evolution and adaptation in the snake venom system.</title>
        <authorList>
            <person name="Vonk F.J."/>
            <person name="Casewell N.R."/>
            <person name="Henkel C.V."/>
            <person name="Heimberg A.M."/>
            <person name="Jansen H.J."/>
            <person name="McCleary R.J."/>
            <person name="Kerkkamp H.M."/>
            <person name="Vos R.A."/>
            <person name="Guerreiro I."/>
            <person name="Calvete J.J."/>
            <person name="Wuster W."/>
            <person name="Woods A.E."/>
            <person name="Logan J.M."/>
            <person name="Harrison R.A."/>
            <person name="Castoe T.A."/>
            <person name="de Koning A.P."/>
            <person name="Pollock D.D."/>
            <person name="Yandell M."/>
            <person name="Calderon D."/>
            <person name="Renjifo C."/>
            <person name="Currier R.B."/>
            <person name="Salgado D."/>
            <person name="Pla D."/>
            <person name="Sanz L."/>
            <person name="Hyder A.S."/>
            <person name="Ribeiro J.M."/>
            <person name="Arntzen J.W."/>
            <person name="van den Thillart G.E."/>
            <person name="Boetzer M."/>
            <person name="Pirovano W."/>
            <person name="Dirks R.P."/>
            <person name="Spaink H.P."/>
            <person name="Duboule D."/>
            <person name="McGlinn E."/>
            <person name="Kini R.M."/>
            <person name="Richardson M.K."/>
        </authorList>
    </citation>
    <scope>NUCLEOTIDE SEQUENCE</scope>
    <source>
        <tissue evidence="1">Blood</tissue>
    </source>
</reference>
<organism evidence="1 2">
    <name type="scientific">Ophiophagus hannah</name>
    <name type="common">King cobra</name>
    <name type="synonym">Naja hannah</name>
    <dbReference type="NCBI Taxonomy" id="8665"/>
    <lineage>
        <taxon>Eukaryota</taxon>
        <taxon>Metazoa</taxon>
        <taxon>Chordata</taxon>
        <taxon>Craniata</taxon>
        <taxon>Vertebrata</taxon>
        <taxon>Euteleostomi</taxon>
        <taxon>Lepidosauria</taxon>
        <taxon>Squamata</taxon>
        <taxon>Bifurcata</taxon>
        <taxon>Unidentata</taxon>
        <taxon>Episquamata</taxon>
        <taxon>Toxicofera</taxon>
        <taxon>Serpentes</taxon>
        <taxon>Colubroidea</taxon>
        <taxon>Elapidae</taxon>
        <taxon>Elapinae</taxon>
        <taxon>Ophiophagus</taxon>
    </lineage>
</organism>
<dbReference type="AlphaFoldDB" id="V8P4A7"/>
<proteinExistence type="predicted"/>
<protein>
    <submittedName>
        <fullName evidence="1">Uncharacterized protein</fullName>
    </submittedName>
</protein>
<dbReference type="Proteomes" id="UP000018936">
    <property type="component" value="Unassembled WGS sequence"/>
</dbReference>
<gene>
    <name evidence="1" type="ORF">L345_05357</name>
</gene>
<sequence length="92" mass="10065">MMILWCQNLYSAGQPWKKKNILELTLAQLSLAARPARGGVHVNGRHTHICIAQFVQGKGASTQGSIRVNGASCASLNSRQKRLLLAQVELRV</sequence>
<name>V8P4A7_OPHHA</name>
<evidence type="ECO:0000313" key="2">
    <source>
        <dbReference type="Proteomes" id="UP000018936"/>
    </source>
</evidence>
<evidence type="ECO:0000313" key="1">
    <source>
        <dbReference type="EMBL" id="ETE68848.1"/>
    </source>
</evidence>
<feature type="non-terminal residue" evidence="1">
    <location>
        <position position="1"/>
    </location>
</feature>